<evidence type="ECO:0000313" key="2">
    <source>
        <dbReference type="EMBL" id="GAW02582.1"/>
    </source>
</evidence>
<sequence length="91" mass="9720">MSDPRGDPDISLRVSGYEQESTGSHKAFTNGGLGACAQHAVSPAVAHGESKPLYITYTLNTSIPIDQTTPFAFFATQIIITTFIPQKPVLP</sequence>
<keyword evidence="3" id="KW-1185">Reference proteome</keyword>
<dbReference type="Proteomes" id="UP000188533">
    <property type="component" value="Unassembled WGS sequence"/>
</dbReference>
<reference evidence="2 3" key="1">
    <citation type="submission" date="2016-08" db="EMBL/GenBank/DDBJ databases">
        <authorList>
            <consortium name="Lentinula edodes genome sequencing consortium"/>
            <person name="Sakamoto Y."/>
            <person name="Nakade K."/>
            <person name="Sato S."/>
            <person name="Yoshida Y."/>
            <person name="Miyazaki K."/>
            <person name="Natsume S."/>
            <person name="Konno N."/>
        </authorList>
    </citation>
    <scope>NUCLEOTIDE SEQUENCE [LARGE SCALE GENOMIC DNA]</scope>
    <source>
        <strain evidence="2 3">NBRC 111202</strain>
    </source>
</reference>
<accession>A0A1Q3E5Q2</accession>
<organism evidence="2 3">
    <name type="scientific">Lentinula edodes</name>
    <name type="common">Shiitake mushroom</name>
    <name type="synonym">Lentinus edodes</name>
    <dbReference type="NCBI Taxonomy" id="5353"/>
    <lineage>
        <taxon>Eukaryota</taxon>
        <taxon>Fungi</taxon>
        <taxon>Dikarya</taxon>
        <taxon>Basidiomycota</taxon>
        <taxon>Agaricomycotina</taxon>
        <taxon>Agaricomycetes</taxon>
        <taxon>Agaricomycetidae</taxon>
        <taxon>Agaricales</taxon>
        <taxon>Marasmiineae</taxon>
        <taxon>Omphalotaceae</taxon>
        <taxon>Lentinula</taxon>
    </lineage>
</organism>
<reference evidence="2 3" key="2">
    <citation type="submission" date="2017-02" db="EMBL/GenBank/DDBJ databases">
        <title>A genome survey and senescence transcriptome analysis in Lentinula edodes.</title>
        <authorList>
            <person name="Sakamoto Y."/>
            <person name="Nakade K."/>
            <person name="Sato S."/>
            <person name="Yoshida Y."/>
            <person name="Miyazaki K."/>
            <person name="Natsume S."/>
            <person name="Konno N."/>
        </authorList>
    </citation>
    <scope>NUCLEOTIDE SEQUENCE [LARGE SCALE GENOMIC DNA]</scope>
    <source>
        <strain evidence="2 3">NBRC 111202</strain>
    </source>
</reference>
<dbReference type="AlphaFoldDB" id="A0A1Q3E5Q2"/>
<evidence type="ECO:0000256" key="1">
    <source>
        <dbReference type="SAM" id="MobiDB-lite"/>
    </source>
</evidence>
<comment type="caution">
    <text evidence="2">The sequence shown here is derived from an EMBL/GenBank/DDBJ whole genome shotgun (WGS) entry which is preliminary data.</text>
</comment>
<protein>
    <submittedName>
        <fullName evidence="2">Uncharacterized protein</fullName>
    </submittedName>
</protein>
<proteinExistence type="predicted"/>
<feature type="region of interest" description="Disordered" evidence="1">
    <location>
        <begin position="1"/>
        <end position="23"/>
    </location>
</feature>
<name>A0A1Q3E5Q2_LENED</name>
<dbReference type="EMBL" id="BDGU01000102">
    <property type="protein sequence ID" value="GAW02582.1"/>
    <property type="molecule type" value="Genomic_DNA"/>
</dbReference>
<feature type="compositionally biased region" description="Basic and acidic residues" evidence="1">
    <location>
        <begin position="1"/>
        <end position="10"/>
    </location>
</feature>
<evidence type="ECO:0000313" key="3">
    <source>
        <dbReference type="Proteomes" id="UP000188533"/>
    </source>
</evidence>
<gene>
    <name evidence="2" type="ORF">LENED_004245</name>
</gene>